<dbReference type="EMBL" id="AVFE01000110">
    <property type="protein sequence ID" value="ETD03645.1"/>
    <property type="molecule type" value="Genomic_DNA"/>
</dbReference>
<dbReference type="SUPFAM" id="SSF53187">
    <property type="entry name" value="Zn-dependent exopeptidases"/>
    <property type="match status" value="1"/>
</dbReference>
<accession>V8ALZ2</accession>
<dbReference type="AlphaFoldDB" id="V8ALZ2"/>
<evidence type="ECO:0000313" key="2">
    <source>
        <dbReference type="Proteomes" id="UP000018692"/>
    </source>
</evidence>
<comment type="caution">
    <text evidence="1">The sequence shown here is derived from an EMBL/GenBank/DDBJ whole genome shotgun (WGS) entry which is preliminary data.</text>
</comment>
<evidence type="ECO:0000313" key="1">
    <source>
        <dbReference type="EMBL" id="ETD03645.1"/>
    </source>
</evidence>
<name>V8ALZ2_9LACT</name>
<dbReference type="Proteomes" id="UP000018692">
    <property type="component" value="Unassembled WGS sequence"/>
</dbReference>
<sequence>MPTFNHDNLDLRTAGIAHKENEYINIEHLKQMVEIYMESIERLCQ</sequence>
<dbReference type="Gene3D" id="3.40.630.10">
    <property type="entry name" value="Zn peptidases"/>
    <property type="match status" value="1"/>
</dbReference>
<protein>
    <submittedName>
        <fullName evidence="1">Uncharacterized protein</fullName>
    </submittedName>
</protein>
<reference evidence="1 2" key="1">
    <citation type="submission" date="2013-07" db="EMBL/GenBank/DDBJ databases">
        <title>Isolation of Lactococcus garvieae strain TRF1 from the fecal material of a timber rattlesnake.</title>
        <authorList>
            <person name="McLaughlin R.W."/>
            <person name="Cochran P.A."/>
            <person name="Dowd S.E."/>
        </authorList>
    </citation>
    <scope>NUCLEOTIDE SEQUENCE [LARGE SCALE GENOMIC DNA]</scope>
    <source>
        <strain evidence="1 2">TRF1</strain>
    </source>
</reference>
<dbReference type="PATRIC" id="fig|1380772.3.peg.2347"/>
<organism evidence="1 2">
    <name type="scientific">Lactococcus garvieae TRF1</name>
    <dbReference type="NCBI Taxonomy" id="1380772"/>
    <lineage>
        <taxon>Bacteria</taxon>
        <taxon>Bacillati</taxon>
        <taxon>Bacillota</taxon>
        <taxon>Bacilli</taxon>
        <taxon>Lactobacillales</taxon>
        <taxon>Streptococcaceae</taxon>
        <taxon>Lactococcus</taxon>
    </lineage>
</organism>
<proteinExistence type="predicted"/>
<gene>
    <name evidence="1" type="ORF">N568_0112410</name>
</gene>